<feature type="transmembrane region" description="Helical" evidence="10">
    <location>
        <begin position="1074"/>
        <end position="1096"/>
    </location>
</feature>
<dbReference type="SUPFAM" id="SSF81822">
    <property type="entry name" value="RuBisCo LSMT C-terminal, substrate-binding domain"/>
    <property type="match status" value="1"/>
</dbReference>
<accession>A0ABD3N2G9</accession>
<evidence type="ECO:0000256" key="5">
    <source>
        <dbReference type="ARBA" id="ARBA00023136"/>
    </source>
</evidence>
<feature type="coiled-coil region" evidence="8">
    <location>
        <begin position="308"/>
        <end position="335"/>
    </location>
</feature>
<evidence type="ECO:0000256" key="9">
    <source>
        <dbReference type="SAM" id="MobiDB-lite"/>
    </source>
</evidence>
<feature type="signal peptide" evidence="11">
    <location>
        <begin position="1"/>
        <end position="19"/>
    </location>
</feature>
<feature type="transmembrane region" description="Helical" evidence="10">
    <location>
        <begin position="1167"/>
        <end position="1187"/>
    </location>
</feature>
<evidence type="ECO:0000256" key="8">
    <source>
        <dbReference type="SAM" id="Coils"/>
    </source>
</evidence>
<dbReference type="Gene3D" id="3.90.1410.10">
    <property type="entry name" value="set domain protein methyltransferase, domain 1"/>
    <property type="match status" value="1"/>
</dbReference>
<evidence type="ECO:0000256" key="3">
    <source>
        <dbReference type="ARBA" id="ARBA00022692"/>
    </source>
</evidence>
<evidence type="ECO:0000256" key="1">
    <source>
        <dbReference type="ARBA" id="ARBA00004141"/>
    </source>
</evidence>
<evidence type="ECO:0000259" key="12">
    <source>
        <dbReference type="Pfam" id="PF09273"/>
    </source>
</evidence>
<dbReference type="InterPro" id="IPR036464">
    <property type="entry name" value="Rubisco_LSMT_subst-bd_sf"/>
</dbReference>
<dbReference type="EMBL" id="JALLAZ020001635">
    <property type="protein sequence ID" value="KAL3770263.1"/>
    <property type="molecule type" value="Genomic_DNA"/>
</dbReference>
<feature type="region of interest" description="Disordered" evidence="9">
    <location>
        <begin position="454"/>
        <end position="478"/>
    </location>
</feature>
<dbReference type="SUPFAM" id="SSF82199">
    <property type="entry name" value="SET domain"/>
    <property type="match status" value="1"/>
</dbReference>
<dbReference type="Pfam" id="PF01940">
    <property type="entry name" value="DUF92"/>
    <property type="match status" value="1"/>
</dbReference>
<dbReference type="SUPFAM" id="SSF52743">
    <property type="entry name" value="Subtilisin-like"/>
    <property type="match status" value="1"/>
</dbReference>
<keyword evidence="5 10" id="KW-0472">Membrane</keyword>
<dbReference type="GO" id="GO:0004252">
    <property type="term" value="F:serine-type endopeptidase activity"/>
    <property type="evidence" value="ECO:0007669"/>
    <property type="project" value="UniProtKB-EC"/>
</dbReference>
<dbReference type="Gene3D" id="3.40.50.200">
    <property type="entry name" value="Peptidase S8/S53 domain"/>
    <property type="match status" value="1"/>
</dbReference>
<dbReference type="InterPro" id="IPR036852">
    <property type="entry name" value="Peptidase_S8/S53_dom_sf"/>
</dbReference>
<gene>
    <name evidence="13" type="ORF">ACHAW5_002668</name>
</gene>
<organism evidence="13 14">
    <name type="scientific">Stephanodiscus triporus</name>
    <dbReference type="NCBI Taxonomy" id="2934178"/>
    <lineage>
        <taxon>Eukaryota</taxon>
        <taxon>Sar</taxon>
        <taxon>Stramenopiles</taxon>
        <taxon>Ochrophyta</taxon>
        <taxon>Bacillariophyta</taxon>
        <taxon>Coscinodiscophyceae</taxon>
        <taxon>Thalassiosirophycidae</taxon>
        <taxon>Stephanodiscales</taxon>
        <taxon>Stephanodiscaceae</taxon>
        <taxon>Stephanodiscus</taxon>
    </lineage>
</organism>
<comment type="caution">
    <text evidence="13">The sequence shown here is derived from an EMBL/GenBank/DDBJ whole genome shotgun (WGS) entry which is preliminary data.</text>
</comment>
<dbReference type="InterPro" id="IPR046341">
    <property type="entry name" value="SET_dom_sf"/>
</dbReference>
<comment type="similarity">
    <text evidence="2">Belongs to the TMEM19 family.</text>
</comment>
<reference evidence="13 14" key="1">
    <citation type="submission" date="2024-10" db="EMBL/GenBank/DDBJ databases">
        <title>Updated reference genomes for cyclostephanoid diatoms.</title>
        <authorList>
            <person name="Roberts W.R."/>
            <person name="Alverson A.J."/>
        </authorList>
    </citation>
    <scope>NUCLEOTIDE SEQUENCE [LARGE SCALE GENOMIC DNA]</scope>
    <source>
        <strain evidence="13 14">AJA276-08</strain>
    </source>
</reference>
<feature type="domain" description="Rubisco LSMT substrate-binding" evidence="12">
    <location>
        <begin position="689"/>
        <end position="789"/>
    </location>
</feature>
<proteinExistence type="inferred from homology"/>
<keyword evidence="11" id="KW-0732">Signal</keyword>
<keyword evidence="8" id="KW-0175">Coiled coil</keyword>
<dbReference type="EC" id="3.4.21.62" evidence="7"/>
<dbReference type="PANTHER" id="PTHR13353:SF5">
    <property type="entry name" value="TRANSMEMBRANE PROTEIN 19"/>
    <property type="match status" value="1"/>
</dbReference>
<protein>
    <recommendedName>
        <fullName evidence="7">subtilisin</fullName>
        <ecNumber evidence="7">3.4.21.62</ecNumber>
    </recommendedName>
</protein>
<dbReference type="Pfam" id="PF09273">
    <property type="entry name" value="Rubis-subs-bind"/>
    <property type="match status" value="1"/>
</dbReference>
<keyword evidence="4 10" id="KW-1133">Transmembrane helix</keyword>
<evidence type="ECO:0000313" key="13">
    <source>
        <dbReference type="EMBL" id="KAL3770263.1"/>
    </source>
</evidence>
<evidence type="ECO:0000256" key="11">
    <source>
        <dbReference type="SAM" id="SignalP"/>
    </source>
</evidence>
<evidence type="ECO:0000256" key="6">
    <source>
        <dbReference type="ARBA" id="ARBA00023529"/>
    </source>
</evidence>
<dbReference type="AlphaFoldDB" id="A0ABD3N2G9"/>
<feature type="chain" id="PRO_5044819089" description="subtilisin" evidence="11">
    <location>
        <begin position="20"/>
        <end position="1188"/>
    </location>
</feature>
<dbReference type="InterPro" id="IPR015353">
    <property type="entry name" value="Rubisco_LSMT_subst-bd"/>
</dbReference>
<dbReference type="InterPro" id="IPR002794">
    <property type="entry name" value="DUF92_TMEM19"/>
</dbReference>
<evidence type="ECO:0000313" key="14">
    <source>
        <dbReference type="Proteomes" id="UP001530315"/>
    </source>
</evidence>
<sequence length="1188" mass="127524">MKNSVIVAFALAVAAAVVALLILSLPAKESNEESPRRLGETVTASTDTATYIVTFPDRDVDPWDRCYALAQSRGGTVIVASTRRSTHAHSSMPRAAKKVGGAQVQDEIAALGDPSYPDVMFEEDGMVYAWDNEESGDLHSPSTQRRAQVSSWGLDRINQCTASLDNKATHQSGAKVVVYTVDTGMKGTHTEFTNRMGPSDCHFSAISGEGALADGNGHGGIAGNSQANKLEADKPEANKLEANQLQANKLQANKLQANKLHANKLQANKLQANKLQANKLQANKLQANKLQANKLQANKLQANKLHANKLQANKLQAYKLQANKLQANKLQANKLQANKLQANKLYAYKLQANKLQANKLQANKLQANKLYAYKLQANKLQAKITALHLHSGDGGTVAALAYEGGGGIAIDPSMATSSVFAGALPEGYDGWTGDVGLLAMLLLNEMARCDVTADGGGGGEGEGGDRRTRGIDLPSRGESEQRLVGAWVSSLPSHVEMRDMHPLMWDERDQETLQNSSTKKVYRLLDDVDDDSSWLVENVWGKDRTRFPETVIIRLGKTADAATEERPCFSPDGFRYAVSLVRSRSFYVDGMLRLLPYLDYANHDDRGTYEIDGGNVGTGMWGLSTKGALLRSGRALGVGDEVRVSYGPKGPADYLLDHGFVPPMCRTAGSTGGGTGAVVTAELTFEVDDSDRFRDDKLDILEHETYEMAPMEPIQSFDVSGGPGSTGEPDPAMMQFLRLVKLGGKDAFLLESIFRGDVWGFMSEPVSEDNERAAVNAVIEACQNALSEMTGEGVVAVPSAGGDVSAQGDGGCSDIDQLCSMVRESEREALERTLVYMKQEAEALDLKEYYQERRLKSLGLDSDWSPEDDVSFGGTRVPGGANYDWYCQCKMKKAVAFVVASLMAYRGLKRKSLTRYGAVAAFLVGFLSISCGPRGTLLLIFYVVSCKPFIKQYDMIVHAAPYQVATKATKYKSQLKASLDQSSAESSCRGPNQVLACSVLGVVIQLVHVYLYGEEQSIDFVNIPRPSALACSLIAHHATSLADTLASELGILSKGRPILITTGRSVPPGTNGGVTLMGTGCSALGGFIIGLGAVLVDTISGHRVQPLAYLMFGTACGIFGSLVDSILGATLQATYFDSEKKVVCHGIAASGTAVHVSGWDFLTNSQVNVASILIASAVGSLLGPYVFH</sequence>
<dbReference type="Proteomes" id="UP001530315">
    <property type="component" value="Unassembled WGS sequence"/>
</dbReference>
<comment type="catalytic activity">
    <reaction evidence="6">
        <text>Hydrolysis of proteins with broad specificity for peptide bonds, and a preference for a large uncharged residue in P1. Hydrolyzes peptide amides.</text>
        <dbReference type="EC" id="3.4.21.62"/>
    </reaction>
</comment>
<dbReference type="Gene3D" id="3.90.1420.10">
    <property type="entry name" value="Rubisco LSMT, substrate-binding domain"/>
    <property type="match status" value="1"/>
</dbReference>
<evidence type="ECO:0000256" key="4">
    <source>
        <dbReference type="ARBA" id="ARBA00022989"/>
    </source>
</evidence>
<feature type="compositionally biased region" description="Basic and acidic residues" evidence="9">
    <location>
        <begin position="463"/>
        <end position="478"/>
    </location>
</feature>
<feature type="transmembrane region" description="Helical" evidence="10">
    <location>
        <begin position="1108"/>
        <end position="1131"/>
    </location>
</feature>
<evidence type="ECO:0000256" key="7">
    <source>
        <dbReference type="ARBA" id="ARBA00023619"/>
    </source>
</evidence>
<name>A0ABD3N2G9_9STRA</name>
<comment type="subcellular location">
    <subcellularLocation>
        <location evidence="1">Membrane</location>
        <topology evidence="1">Multi-pass membrane protein</topology>
    </subcellularLocation>
</comment>
<keyword evidence="14" id="KW-1185">Reference proteome</keyword>
<evidence type="ECO:0000256" key="10">
    <source>
        <dbReference type="SAM" id="Phobius"/>
    </source>
</evidence>
<dbReference type="GO" id="GO:0016020">
    <property type="term" value="C:membrane"/>
    <property type="evidence" value="ECO:0007669"/>
    <property type="project" value="UniProtKB-SubCell"/>
</dbReference>
<keyword evidence="3 10" id="KW-0812">Transmembrane</keyword>
<evidence type="ECO:0000256" key="2">
    <source>
        <dbReference type="ARBA" id="ARBA00009012"/>
    </source>
</evidence>
<dbReference type="PANTHER" id="PTHR13353">
    <property type="entry name" value="TRANSMEMBRANE PROTEIN 19"/>
    <property type="match status" value="1"/>
</dbReference>